<dbReference type="PROSITE" id="PS51900">
    <property type="entry name" value="CB"/>
    <property type="match status" value="1"/>
</dbReference>
<dbReference type="PANTHER" id="PTHR30349">
    <property type="entry name" value="PHAGE INTEGRASE-RELATED"/>
    <property type="match status" value="1"/>
</dbReference>
<sequence>MAIKKVKNGWHVDVRPNGVGGKRVRKTLPSQAKAKRFESYVLGQAAIGEPYEPKKRDKRRLKDLIQLWYNYHGISLKDGNRRYSQLNALADMMGNPLATTITPADATQLRQKRLEAGITPNTVNHDQAHLRAVFNKLIKLDEWSDGNPFAKVQPLRLNEKELSYLTPEDISALFKALDESNNPDVRLITHLCLVTGARWSEAQYLRAEMLRNGRVTFTGTKNGRNRTIPLPQELYQALLAHGPRIGRLFPNPAYKAFSTAILKAGITLPTGQRTHVLRHTFASHFMMNGGDVLTLQKILGHQTISMTMRYAHLSPDHLADAIKYAPKITVDKKWTQEEFQEEKTGISDIKKGT</sequence>
<protein>
    <submittedName>
        <fullName evidence="7">Tyrosine-type recombinase/integrase</fullName>
    </submittedName>
</protein>
<dbReference type="Pfam" id="PF24624">
    <property type="entry name" value="Int_N"/>
    <property type="match status" value="1"/>
</dbReference>
<evidence type="ECO:0000256" key="3">
    <source>
        <dbReference type="ARBA" id="ARBA00023172"/>
    </source>
</evidence>
<dbReference type="InterPro" id="IPR050090">
    <property type="entry name" value="Tyrosine_recombinase_XerCD"/>
</dbReference>
<proteinExistence type="predicted"/>
<dbReference type="PANTHER" id="PTHR30349:SF93">
    <property type="entry name" value="FELS-2 PROPHAGE PROTEIN"/>
    <property type="match status" value="1"/>
</dbReference>
<dbReference type="SUPFAM" id="SSF56349">
    <property type="entry name" value="DNA breaking-rejoining enzymes"/>
    <property type="match status" value="1"/>
</dbReference>
<keyword evidence="8" id="KW-1185">Reference proteome</keyword>
<dbReference type="InterPro" id="IPR010998">
    <property type="entry name" value="Integrase_recombinase_N"/>
</dbReference>
<accession>A0ABU1GDD8</accession>
<evidence type="ECO:0000259" key="6">
    <source>
        <dbReference type="PROSITE" id="PS51900"/>
    </source>
</evidence>
<dbReference type="Gene3D" id="1.10.150.130">
    <property type="match status" value="1"/>
</dbReference>
<dbReference type="InterPro" id="IPR044068">
    <property type="entry name" value="CB"/>
</dbReference>
<feature type="domain" description="Core-binding (CB)" evidence="6">
    <location>
        <begin position="59"/>
        <end position="138"/>
    </location>
</feature>
<keyword evidence="1" id="KW-0229">DNA integration</keyword>
<evidence type="ECO:0000256" key="1">
    <source>
        <dbReference type="ARBA" id="ARBA00022908"/>
    </source>
</evidence>
<dbReference type="InterPro" id="IPR011010">
    <property type="entry name" value="DNA_brk_join_enz"/>
</dbReference>
<evidence type="ECO:0000259" key="5">
    <source>
        <dbReference type="PROSITE" id="PS51898"/>
    </source>
</evidence>
<reference evidence="7 8" key="1">
    <citation type="submission" date="2023-04" db="EMBL/GenBank/DDBJ databases">
        <title>A long-awaited taxogenomic arrangement of the family Halomonadaceae.</title>
        <authorList>
            <person name="De La Haba R."/>
            <person name="Chuvochina M."/>
            <person name="Wittouck S."/>
            <person name="Arahal D.R."/>
            <person name="Sanchez-Porro C."/>
            <person name="Hugenholtz P."/>
            <person name="Ventosa A."/>
        </authorList>
    </citation>
    <scope>NUCLEOTIDE SEQUENCE [LARGE SCALE GENOMIC DNA]</scope>
    <source>
        <strain evidence="7 8">DSM 18042</strain>
    </source>
</reference>
<dbReference type="InterPro" id="IPR002104">
    <property type="entry name" value="Integrase_catalytic"/>
</dbReference>
<dbReference type="Gene3D" id="1.10.443.10">
    <property type="entry name" value="Intergrase catalytic core"/>
    <property type="match status" value="1"/>
</dbReference>
<dbReference type="InterPro" id="IPR013762">
    <property type="entry name" value="Integrase-like_cat_sf"/>
</dbReference>
<dbReference type="Proteomes" id="UP001269267">
    <property type="component" value="Unassembled WGS sequence"/>
</dbReference>
<dbReference type="EMBL" id="JARWAI010000007">
    <property type="protein sequence ID" value="MDR5875506.1"/>
    <property type="molecule type" value="Genomic_DNA"/>
</dbReference>
<evidence type="ECO:0000313" key="7">
    <source>
        <dbReference type="EMBL" id="MDR5875506.1"/>
    </source>
</evidence>
<name>A0ABU1GDD8_9GAMM</name>
<keyword evidence="2 4" id="KW-0238">DNA-binding</keyword>
<dbReference type="CDD" id="cd00796">
    <property type="entry name" value="INT_Rci_Hp1_C"/>
    <property type="match status" value="1"/>
</dbReference>
<keyword evidence="3" id="KW-0233">DNA recombination</keyword>
<evidence type="ECO:0000256" key="2">
    <source>
        <dbReference type="ARBA" id="ARBA00023125"/>
    </source>
</evidence>
<organism evidence="7 8">
    <name type="scientific">Vreelandella gomseomensis</name>
    <dbReference type="NCBI Taxonomy" id="370766"/>
    <lineage>
        <taxon>Bacteria</taxon>
        <taxon>Pseudomonadati</taxon>
        <taxon>Pseudomonadota</taxon>
        <taxon>Gammaproteobacteria</taxon>
        <taxon>Oceanospirillales</taxon>
        <taxon>Halomonadaceae</taxon>
        <taxon>Vreelandella</taxon>
    </lineage>
</organism>
<dbReference type="RefSeq" id="WP_310539795.1">
    <property type="nucleotide sequence ID" value="NZ_JARWAI010000007.1"/>
</dbReference>
<gene>
    <name evidence="7" type="ORF">QC815_11295</name>
</gene>
<evidence type="ECO:0000256" key="4">
    <source>
        <dbReference type="PROSITE-ProRule" id="PRU01248"/>
    </source>
</evidence>
<dbReference type="InterPro" id="IPR057084">
    <property type="entry name" value="Int_N"/>
</dbReference>
<dbReference type="Pfam" id="PF00589">
    <property type="entry name" value="Phage_integrase"/>
    <property type="match status" value="1"/>
</dbReference>
<dbReference type="PROSITE" id="PS51898">
    <property type="entry name" value="TYR_RECOMBINASE"/>
    <property type="match status" value="1"/>
</dbReference>
<comment type="caution">
    <text evidence="7">The sequence shown here is derived from an EMBL/GenBank/DDBJ whole genome shotgun (WGS) entry which is preliminary data.</text>
</comment>
<evidence type="ECO:0000313" key="8">
    <source>
        <dbReference type="Proteomes" id="UP001269267"/>
    </source>
</evidence>
<feature type="domain" description="Tyr recombinase" evidence="5">
    <location>
        <begin position="160"/>
        <end position="323"/>
    </location>
</feature>